<dbReference type="InterPro" id="IPR001063">
    <property type="entry name" value="Ribosomal_uL22"/>
</dbReference>
<comment type="similarity">
    <text evidence="1 7 8">Belongs to the universal ribosomal protein uL22 family.</text>
</comment>
<dbReference type="Gene3D" id="3.90.470.10">
    <property type="entry name" value="Ribosomal protein L22/L17"/>
    <property type="match status" value="1"/>
</dbReference>
<evidence type="ECO:0000256" key="5">
    <source>
        <dbReference type="ARBA" id="ARBA00023274"/>
    </source>
</evidence>
<dbReference type="SUPFAM" id="SSF54843">
    <property type="entry name" value="Ribosomal protein L22"/>
    <property type="match status" value="1"/>
</dbReference>
<evidence type="ECO:0000256" key="9">
    <source>
        <dbReference type="RuleBase" id="RU004006"/>
    </source>
</evidence>
<keyword evidence="3 7" id="KW-0694">RNA-binding</keyword>
<dbReference type="NCBIfam" id="TIGR01044">
    <property type="entry name" value="rplV_bact"/>
    <property type="match status" value="1"/>
</dbReference>
<dbReference type="CDD" id="cd00336">
    <property type="entry name" value="Ribosomal_L22"/>
    <property type="match status" value="1"/>
</dbReference>
<evidence type="ECO:0000256" key="4">
    <source>
        <dbReference type="ARBA" id="ARBA00022980"/>
    </source>
</evidence>
<proteinExistence type="inferred from homology"/>
<evidence type="ECO:0000313" key="11">
    <source>
        <dbReference type="EMBL" id="AKQ02588.1"/>
    </source>
</evidence>
<dbReference type="HAMAP" id="MF_01331_B">
    <property type="entry name" value="Ribosomal_uL22_B"/>
    <property type="match status" value="1"/>
</dbReference>
<dbReference type="InterPro" id="IPR036394">
    <property type="entry name" value="Ribosomal_uL22_sf"/>
</dbReference>
<keyword evidence="2 7" id="KW-0699">rRNA-binding</keyword>
<dbReference type="PROSITE" id="PS00464">
    <property type="entry name" value="RIBOSOMAL_L22"/>
    <property type="match status" value="1"/>
</dbReference>
<gene>
    <name evidence="7" type="primary">rplV</name>
</gene>
<organism evidence="11">
    <name type="scientific">uncultured Parcubacteria bacterium Rifle_16ft_4_minimus_37658</name>
    <dbReference type="NCBI Taxonomy" id="1665141"/>
    <lineage>
        <taxon>Bacteria</taxon>
        <taxon>Candidatus Parcubacteria</taxon>
        <taxon>environmental samples</taxon>
    </lineage>
</organism>
<evidence type="ECO:0000256" key="6">
    <source>
        <dbReference type="ARBA" id="ARBA00035207"/>
    </source>
</evidence>
<evidence type="ECO:0000256" key="3">
    <source>
        <dbReference type="ARBA" id="ARBA00022884"/>
    </source>
</evidence>
<evidence type="ECO:0000256" key="1">
    <source>
        <dbReference type="ARBA" id="ARBA00009451"/>
    </source>
</evidence>
<dbReference type="InterPro" id="IPR047867">
    <property type="entry name" value="Ribosomal_uL22_bac/org-type"/>
</dbReference>
<dbReference type="GO" id="GO:0022625">
    <property type="term" value="C:cytosolic large ribosomal subunit"/>
    <property type="evidence" value="ECO:0007669"/>
    <property type="project" value="TreeGrafter"/>
</dbReference>
<keyword evidence="4 7" id="KW-0689">Ribosomal protein</keyword>
<comment type="function">
    <text evidence="7">The globular domain of the protein is located near the polypeptide exit tunnel on the outside of the subunit, while an extended beta-hairpin is found that lines the wall of the exit tunnel in the center of the 70S ribosome.</text>
</comment>
<accession>A0A0H4T4K1</accession>
<comment type="function">
    <text evidence="7 10">This protein binds specifically to 23S rRNA; its binding is stimulated by other ribosomal proteins, e.g., L4, L17, and L20. It is important during the early stages of 50S assembly. It makes multiple contacts with different domains of the 23S rRNA in the assembled 50S subunit and ribosome.</text>
</comment>
<protein>
    <recommendedName>
        <fullName evidence="6 7">Large ribosomal subunit protein uL22</fullName>
    </recommendedName>
</protein>
<dbReference type="PANTHER" id="PTHR13501">
    <property type="entry name" value="CHLOROPLAST 50S RIBOSOMAL PROTEIN L22-RELATED"/>
    <property type="match status" value="1"/>
</dbReference>
<evidence type="ECO:0000256" key="7">
    <source>
        <dbReference type="HAMAP-Rule" id="MF_01331"/>
    </source>
</evidence>
<dbReference type="GO" id="GO:0019843">
    <property type="term" value="F:rRNA binding"/>
    <property type="evidence" value="ECO:0007669"/>
    <property type="project" value="UniProtKB-UniRule"/>
</dbReference>
<name>A0A0H4T4K1_9BACT</name>
<dbReference type="PANTHER" id="PTHR13501:SF8">
    <property type="entry name" value="LARGE RIBOSOMAL SUBUNIT PROTEIN UL22M"/>
    <property type="match status" value="1"/>
</dbReference>
<dbReference type="InterPro" id="IPR018260">
    <property type="entry name" value="Ribosomal_uL22_CS"/>
</dbReference>
<sequence>MKEAIAKLNYIGISPRKIRVVTSAISGKPVKFAEDYLKVVPRSPAREISKLLKSAVSNAKNNLGGSADKLYIKNIRVDVGPTLKRFMPRAFGRAYTIRKRSAHITMVLAEK</sequence>
<dbReference type="InterPro" id="IPR005727">
    <property type="entry name" value="Ribosomal_uL22_bac/chlpt-type"/>
</dbReference>
<dbReference type="AlphaFoldDB" id="A0A0H4T4K1"/>
<evidence type="ECO:0000256" key="8">
    <source>
        <dbReference type="RuleBase" id="RU004005"/>
    </source>
</evidence>
<evidence type="ECO:0000256" key="2">
    <source>
        <dbReference type="ARBA" id="ARBA00022730"/>
    </source>
</evidence>
<reference evidence="11" key="1">
    <citation type="journal article" date="2015" name="ISME J.">
        <title>Aquifer environment selects for microbial species cohorts in sediment and groundwater.</title>
        <authorList>
            <person name="Hug L.A."/>
            <person name="Thomas B.C."/>
            <person name="Brown C.T."/>
            <person name="Frischkorn K.R."/>
            <person name="Williams K.H."/>
            <person name="Tringe S.G."/>
            <person name="Banfield J.F."/>
        </authorList>
    </citation>
    <scope>NUCLEOTIDE SEQUENCE</scope>
</reference>
<dbReference type="EMBL" id="KT007001">
    <property type="protein sequence ID" value="AKQ02588.1"/>
    <property type="molecule type" value="Genomic_DNA"/>
</dbReference>
<evidence type="ECO:0000256" key="10">
    <source>
        <dbReference type="RuleBase" id="RU004008"/>
    </source>
</evidence>
<comment type="subunit">
    <text evidence="7 9">Part of the 50S ribosomal subunit.</text>
</comment>
<keyword evidence="5 7" id="KW-0687">Ribonucleoprotein</keyword>
<dbReference type="GO" id="GO:0006412">
    <property type="term" value="P:translation"/>
    <property type="evidence" value="ECO:0007669"/>
    <property type="project" value="UniProtKB-UniRule"/>
</dbReference>
<dbReference type="Pfam" id="PF00237">
    <property type="entry name" value="Ribosomal_L22"/>
    <property type="match status" value="1"/>
</dbReference>
<dbReference type="GO" id="GO:0003735">
    <property type="term" value="F:structural constituent of ribosome"/>
    <property type="evidence" value="ECO:0007669"/>
    <property type="project" value="InterPro"/>
</dbReference>